<dbReference type="PANTHER" id="PTHR32071">
    <property type="entry name" value="TRANSCRIPTIONAL REGULATORY PROTEIN"/>
    <property type="match status" value="1"/>
</dbReference>
<evidence type="ECO:0000259" key="3">
    <source>
        <dbReference type="PROSITE" id="PS50045"/>
    </source>
</evidence>
<dbReference type="PANTHER" id="PTHR32071:SF119">
    <property type="entry name" value="SIGMA L-DEPENDENT TRANSCRIPTIONAL REGULATOR YPLP-RELATED"/>
    <property type="match status" value="1"/>
</dbReference>
<keyword evidence="1" id="KW-0547">Nucleotide-binding</keyword>
<evidence type="ECO:0000313" key="4">
    <source>
        <dbReference type="EMBL" id="ASK62516.1"/>
    </source>
</evidence>
<proteinExistence type="predicted"/>
<name>A0A220U3M3_9BACI</name>
<dbReference type="AlphaFoldDB" id="A0A220U3M3"/>
<dbReference type="InterPro" id="IPR027417">
    <property type="entry name" value="P-loop_NTPase"/>
</dbReference>
<dbReference type="SUPFAM" id="SSF52540">
    <property type="entry name" value="P-loop containing nucleoside triphosphate hydrolases"/>
    <property type="match status" value="1"/>
</dbReference>
<feature type="domain" description="Sigma-54 factor interaction" evidence="3">
    <location>
        <begin position="219"/>
        <end position="426"/>
    </location>
</feature>
<dbReference type="InterPro" id="IPR058031">
    <property type="entry name" value="AAA_lid_NorR"/>
</dbReference>
<dbReference type="Proteomes" id="UP000198312">
    <property type="component" value="Chromosome"/>
</dbReference>
<evidence type="ECO:0000256" key="1">
    <source>
        <dbReference type="ARBA" id="ARBA00022741"/>
    </source>
</evidence>
<protein>
    <submittedName>
        <fullName evidence="4">Fis family transcriptional regulator</fullName>
    </submittedName>
</protein>
<dbReference type="GO" id="GO:0005524">
    <property type="term" value="F:ATP binding"/>
    <property type="evidence" value="ECO:0007669"/>
    <property type="project" value="UniProtKB-KW"/>
</dbReference>
<accession>A0A220U3M3</accession>
<keyword evidence="5" id="KW-1185">Reference proteome</keyword>
<dbReference type="RefSeq" id="WP_089061776.1">
    <property type="nucleotide sequence ID" value="NZ_CP022315.1"/>
</dbReference>
<dbReference type="InterPro" id="IPR013668">
    <property type="entry name" value="RNase_R_HTH_12"/>
</dbReference>
<gene>
    <name evidence="4" type="ORF">CFK37_10330</name>
</gene>
<dbReference type="Pfam" id="PF00158">
    <property type="entry name" value="Sigma54_activat"/>
    <property type="match status" value="1"/>
</dbReference>
<dbReference type="Pfam" id="PF25601">
    <property type="entry name" value="AAA_lid_14"/>
    <property type="match status" value="1"/>
</dbReference>
<dbReference type="OrthoDB" id="9771372at2"/>
<dbReference type="KEGG" id="vil:CFK37_10330"/>
<dbReference type="InterPro" id="IPR002078">
    <property type="entry name" value="Sigma_54_int"/>
</dbReference>
<dbReference type="Pfam" id="PF08461">
    <property type="entry name" value="WHD_RNase_R"/>
    <property type="match status" value="1"/>
</dbReference>
<organism evidence="4 5">
    <name type="scientific">Virgibacillus phasianinus</name>
    <dbReference type="NCBI Taxonomy" id="2017483"/>
    <lineage>
        <taxon>Bacteria</taxon>
        <taxon>Bacillati</taxon>
        <taxon>Bacillota</taxon>
        <taxon>Bacilli</taxon>
        <taxon>Bacillales</taxon>
        <taxon>Bacillaceae</taxon>
        <taxon>Virgibacillus</taxon>
    </lineage>
</organism>
<dbReference type="GO" id="GO:0006355">
    <property type="term" value="P:regulation of DNA-templated transcription"/>
    <property type="evidence" value="ECO:0007669"/>
    <property type="project" value="InterPro"/>
</dbReference>
<dbReference type="EMBL" id="CP022315">
    <property type="protein sequence ID" value="ASK62516.1"/>
    <property type="molecule type" value="Genomic_DNA"/>
</dbReference>
<reference evidence="4 5" key="1">
    <citation type="submission" date="2017-07" db="EMBL/GenBank/DDBJ databases">
        <title>Virgibacillus sp. LM2416.</title>
        <authorList>
            <person name="Tak E.J."/>
            <person name="Bae J.-W."/>
        </authorList>
    </citation>
    <scope>NUCLEOTIDE SEQUENCE [LARGE SCALE GENOMIC DNA]</scope>
    <source>
        <strain evidence="4 5">LM2416</strain>
    </source>
</reference>
<dbReference type="PROSITE" id="PS50045">
    <property type="entry name" value="SIGMA54_INTERACT_4"/>
    <property type="match status" value="1"/>
</dbReference>
<dbReference type="Gene3D" id="1.10.8.60">
    <property type="match status" value="1"/>
</dbReference>
<evidence type="ECO:0000313" key="5">
    <source>
        <dbReference type="Proteomes" id="UP000198312"/>
    </source>
</evidence>
<dbReference type="Gene3D" id="3.40.50.300">
    <property type="entry name" value="P-loop containing nucleotide triphosphate hydrolases"/>
    <property type="match status" value="1"/>
</dbReference>
<evidence type="ECO:0000256" key="2">
    <source>
        <dbReference type="ARBA" id="ARBA00022840"/>
    </source>
</evidence>
<dbReference type="CDD" id="cd00009">
    <property type="entry name" value="AAA"/>
    <property type="match status" value="1"/>
</dbReference>
<keyword evidence="2" id="KW-0067">ATP-binding</keyword>
<sequence length="552" mass="62793">MAVKKVTIIAIQEKYLDTITKQVKEIIGDNVIIQSVTVKDLQCHTVSDGAIVVISNSQIKGLVTQLIPRDCPIIIAKRDINYTNSKELVSLPPGQEILVVNDNVSNANETVESLRETVFEHNYHAYIPEDSIPETIDYIVTPGERHLLPQGLSNVIDIGSRLLDISTFEEIINLLEMDYSKSQIIRRYFKACVSLSGNDNYDSHAKDIRHIAQYHFKDIISESQSMKEAVELAKQYSLAHDARYIHIGGEQGTGKNMFAQAIHNFSRKSDQPFVSVNCASKDSDEIELILFGAANQDDVFQLAGNGTVCIEEVEELPLDIQGRLFQLFNAKDFSQIVITTSTQNCQELVEKDLFNRDLFNLFNKNALNVPALSERMEDLLPLINNIKQRIKRNDITFTSKVIEFFKDYSWAGNVKELYNVITYLSLLEEDPIGMEFLPFHLRARADEQKFKNIEVNKSIISKIEKRGFLDESIKILSAFYEGKKEYISYGRNALKKQLEEKGLTLTEQQLRMRLEVLQELGLTIVRQGRAGSTISRKGEAFIEDYFTSIINK</sequence>